<feature type="region of interest" description="Disordered" evidence="1">
    <location>
        <begin position="108"/>
        <end position="142"/>
    </location>
</feature>
<reference evidence="2" key="1">
    <citation type="journal article" date="2015" name="Nature">
        <title>Complex archaea that bridge the gap between prokaryotes and eukaryotes.</title>
        <authorList>
            <person name="Spang A."/>
            <person name="Saw J.H."/>
            <person name="Jorgensen S.L."/>
            <person name="Zaremba-Niedzwiedzka K."/>
            <person name="Martijn J."/>
            <person name="Lind A.E."/>
            <person name="van Eijk R."/>
            <person name="Schleper C."/>
            <person name="Guy L."/>
            <person name="Ettema T.J."/>
        </authorList>
    </citation>
    <scope>NUCLEOTIDE SEQUENCE</scope>
</reference>
<protein>
    <submittedName>
        <fullName evidence="2">Uncharacterized protein</fullName>
    </submittedName>
</protein>
<dbReference type="EMBL" id="LAZR01054236">
    <property type="protein sequence ID" value="KKK78988.1"/>
    <property type="molecule type" value="Genomic_DNA"/>
</dbReference>
<evidence type="ECO:0000313" key="2">
    <source>
        <dbReference type="EMBL" id="KKK78988.1"/>
    </source>
</evidence>
<accession>A0A0F8YCA9</accession>
<dbReference type="AlphaFoldDB" id="A0A0F8YCA9"/>
<organism evidence="2">
    <name type="scientific">marine sediment metagenome</name>
    <dbReference type="NCBI Taxonomy" id="412755"/>
    <lineage>
        <taxon>unclassified sequences</taxon>
        <taxon>metagenomes</taxon>
        <taxon>ecological metagenomes</taxon>
    </lineage>
</organism>
<comment type="caution">
    <text evidence="2">The sequence shown here is derived from an EMBL/GenBank/DDBJ whole genome shotgun (WGS) entry which is preliminary data.</text>
</comment>
<sequence>MDTPMRIGYVLLARQIVDSEIFGKPASWLKIFIYLVTQAQYEPYKKLLRGQCYTTYADIAQACGVTRGQIDHATRFMKSKKMLATRKATRGMVVTICNYDTYQDTGRYQSDAESDTKATQKRHTRDAIKENKETKKQRRRVLTGKEDAYAPGCWTNAERLEILRLRELLIQDGWRPGQNERTHSSTGG</sequence>
<gene>
    <name evidence="2" type="ORF">LCGC14_2838030</name>
</gene>
<proteinExistence type="predicted"/>
<name>A0A0F8YCA9_9ZZZZ</name>
<feature type="compositionally biased region" description="Basic and acidic residues" evidence="1">
    <location>
        <begin position="125"/>
        <end position="134"/>
    </location>
</feature>
<evidence type="ECO:0000256" key="1">
    <source>
        <dbReference type="SAM" id="MobiDB-lite"/>
    </source>
</evidence>